<comment type="caution">
    <text evidence="2">The sequence shown here is derived from an EMBL/GenBank/DDBJ whole genome shotgun (WGS) entry which is preliminary data.</text>
</comment>
<evidence type="ECO:0000313" key="3">
    <source>
        <dbReference type="Proteomes" id="UP001194696"/>
    </source>
</evidence>
<gene>
    <name evidence="2" type="ORF">BGZ96_001863</name>
</gene>
<dbReference type="EMBL" id="JAAAIM010000133">
    <property type="protein sequence ID" value="KAG0294022.1"/>
    <property type="molecule type" value="Genomic_DNA"/>
</dbReference>
<protein>
    <submittedName>
        <fullName evidence="2">Uncharacterized protein</fullName>
    </submittedName>
</protein>
<keyword evidence="3" id="KW-1185">Reference proteome</keyword>
<feature type="region of interest" description="Disordered" evidence="1">
    <location>
        <begin position="114"/>
        <end position="134"/>
    </location>
</feature>
<name>A0ABQ7K9X2_9FUNG</name>
<proteinExistence type="predicted"/>
<evidence type="ECO:0000256" key="1">
    <source>
        <dbReference type="SAM" id="MobiDB-lite"/>
    </source>
</evidence>
<dbReference type="Proteomes" id="UP001194696">
    <property type="component" value="Unassembled WGS sequence"/>
</dbReference>
<reference evidence="2 3" key="1">
    <citation type="journal article" date="2020" name="Fungal Divers.">
        <title>Resolving the Mortierellaceae phylogeny through synthesis of multi-gene phylogenetics and phylogenomics.</title>
        <authorList>
            <person name="Vandepol N."/>
            <person name="Liber J."/>
            <person name="Desiro A."/>
            <person name="Na H."/>
            <person name="Kennedy M."/>
            <person name="Barry K."/>
            <person name="Grigoriev I.V."/>
            <person name="Miller A.N."/>
            <person name="O'Donnell K."/>
            <person name="Stajich J.E."/>
            <person name="Bonito G."/>
        </authorList>
    </citation>
    <scope>NUCLEOTIDE SEQUENCE [LARGE SCALE GENOMIC DNA]</scope>
    <source>
        <strain evidence="2 3">AD045</strain>
    </source>
</reference>
<accession>A0ABQ7K9X2</accession>
<sequence length="223" mass="25304">MPPPLYFSSNNTLPRPFNFNHSQLVDSSHCAMNTSQAPPRRFQFASNSPSISSTFELSNDELRRINGPIPSISDQISEATEKIESMHLDLFAECQAHLYRTQPQVKTYMTETKKSHSEAPRVHPQGPRLKPASGSASVAATVMRHDNDDYVDRIRLYESCLPSDYPRGSFAMDSVLIPPHRLEPGNSSPCAYVRVEKDLQIVNRSLTAWLIDPRHHPHYDQQY</sequence>
<evidence type="ECO:0000313" key="2">
    <source>
        <dbReference type="EMBL" id="KAG0294022.1"/>
    </source>
</evidence>
<organism evidence="2 3">
    <name type="scientific">Linnemannia gamsii</name>
    <dbReference type="NCBI Taxonomy" id="64522"/>
    <lineage>
        <taxon>Eukaryota</taxon>
        <taxon>Fungi</taxon>
        <taxon>Fungi incertae sedis</taxon>
        <taxon>Mucoromycota</taxon>
        <taxon>Mortierellomycotina</taxon>
        <taxon>Mortierellomycetes</taxon>
        <taxon>Mortierellales</taxon>
        <taxon>Mortierellaceae</taxon>
        <taxon>Linnemannia</taxon>
    </lineage>
</organism>